<dbReference type="EMBL" id="WWBZ02000016">
    <property type="protein sequence ID" value="KAF4310128.1"/>
    <property type="molecule type" value="Genomic_DNA"/>
</dbReference>
<proteinExistence type="predicted"/>
<name>A0A8H4N5L8_9PEZI</name>
<feature type="region of interest" description="Disordered" evidence="1">
    <location>
        <begin position="47"/>
        <end position="74"/>
    </location>
</feature>
<dbReference type="AlphaFoldDB" id="A0A8H4N5L8"/>
<evidence type="ECO:0000313" key="3">
    <source>
        <dbReference type="EMBL" id="KAF4312069.1"/>
    </source>
</evidence>
<evidence type="ECO:0000256" key="1">
    <source>
        <dbReference type="SAM" id="MobiDB-lite"/>
    </source>
</evidence>
<accession>A0A8H4N5L8</accession>
<comment type="caution">
    <text evidence="3">The sequence shown here is derived from an EMBL/GenBank/DDBJ whole genome shotgun (WGS) entry which is preliminary data.</text>
</comment>
<evidence type="ECO:0000313" key="2">
    <source>
        <dbReference type="EMBL" id="KAF4310128.1"/>
    </source>
</evidence>
<reference evidence="3 4" key="1">
    <citation type="submission" date="2020-04" db="EMBL/GenBank/DDBJ databases">
        <title>Genome Assembly and Annotation of Botryosphaeria dothidea sdau 11-99, a Latent Pathogen of Apple Fruit Ring Rot in China.</title>
        <authorList>
            <person name="Yu C."/>
            <person name="Diao Y."/>
            <person name="Lu Q."/>
            <person name="Zhao J."/>
            <person name="Cui S."/>
            <person name="Peng C."/>
            <person name="He B."/>
            <person name="Liu H."/>
        </authorList>
    </citation>
    <scope>NUCLEOTIDE SEQUENCE [LARGE SCALE GENOMIC DNA]</scope>
    <source>
        <strain evidence="3">Sdau11-99</strain>
        <strain evidence="4">sdau11-99</strain>
    </source>
</reference>
<feature type="region of interest" description="Disordered" evidence="1">
    <location>
        <begin position="1"/>
        <end position="28"/>
    </location>
</feature>
<protein>
    <submittedName>
        <fullName evidence="3">Uncharacterized protein</fullName>
    </submittedName>
</protein>
<dbReference type="EMBL" id="WWBZ02000007">
    <property type="protein sequence ID" value="KAF4312069.1"/>
    <property type="molecule type" value="Genomic_DNA"/>
</dbReference>
<sequence>MPSASGYQLCKDSLGLSQGDNKHNNKQHHHYLPRSTVAAQVHAQLPRANKKNRTLASRAKPAGSKSTTREYQRRRRRQMVLADLQKYAENGTSRPPFKKDGNGVWVSDVAPRGLTVPDEVVLAKCLWRLRIEALWITIKSLFRKPGTENAGPSQLKGQQGKHFQVEIKRPDFLRDWKYINREDIYPVCGVSYK</sequence>
<dbReference type="Proteomes" id="UP000572817">
    <property type="component" value="Unassembled WGS sequence"/>
</dbReference>
<keyword evidence="4" id="KW-1185">Reference proteome</keyword>
<organism evidence="3 4">
    <name type="scientific">Botryosphaeria dothidea</name>
    <dbReference type="NCBI Taxonomy" id="55169"/>
    <lineage>
        <taxon>Eukaryota</taxon>
        <taxon>Fungi</taxon>
        <taxon>Dikarya</taxon>
        <taxon>Ascomycota</taxon>
        <taxon>Pezizomycotina</taxon>
        <taxon>Dothideomycetes</taxon>
        <taxon>Dothideomycetes incertae sedis</taxon>
        <taxon>Botryosphaeriales</taxon>
        <taxon>Botryosphaeriaceae</taxon>
        <taxon>Botryosphaeria</taxon>
    </lineage>
</organism>
<evidence type="ECO:0000313" key="4">
    <source>
        <dbReference type="Proteomes" id="UP000572817"/>
    </source>
</evidence>
<gene>
    <name evidence="2" type="ORF">GTA08_BOTSDO02758</name>
    <name evidence="3" type="ORF">GTA08_BOTSDO12462</name>
</gene>